<name>A0ABU3QDY8_9ACTN</name>
<feature type="transmembrane region" description="Helical" evidence="1">
    <location>
        <begin position="12"/>
        <end position="36"/>
    </location>
</feature>
<dbReference type="Proteomes" id="UP001250181">
    <property type="component" value="Unassembled WGS sequence"/>
</dbReference>
<comment type="caution">
    <text evidence="2">The sequence shown here is derived from an EMBL/GenBank/DDBJ whole genome shotgun (WGS) entry which is preliminary data.</text>
</comment>
<dbReference type="EMBL" id="JAWCTQ010000002">
    <property type="protein sequence ID" value="MDT9680972.1"/>
    <property type="molecule type" value="Genomic_DNA"/>
</dbReference>
<keyword evidence="1" id="KW-0472">Membrane</keyword>
<organism evidence="2 3">
    <name type="scientific">Streptomyces tamarix</name>
    <dbReference type="NCBI Taxonomy" id="3078565"/>
    <lineage>
        <taxon>Bacteria</taxon>
        <taxon>Bacillati</taxon>
        <taxon>Actinomycetota</taxon>
        <taxon>Actinomycetes</taxon>
        <taxon>Kitasatosporales</taxon>
        <taxon>Streptomycetaceae</taxon>
        <taxon>Streptomyces</taxon>
    </lineage>
</organism>
<keyword evidence="1" id="KW-0812">Transmembrane</keyword>
<keyword evidence="3" id="KW-1185">Reference proteome</keyword>
<gene>
    <name evidence="2" type="ORF">RND61_02545</name>
</gene>
<reference evidence="2 3" key="1">
    <citation type="submission" date="2023-09" db="EMBL/GenBank/DDBJ databases">
        <title>Streptomyces sp. nov.: A antagonism against Alternaria gaisen Producing Streptochlin, Isolated from Tamarix root soil.</title>
        <authorList>
            <person name="Chen Y."/>
        </authorList>
    </citation>
    <scope>NUCLEOTIDE SEQUENCE [LARGE SCALE GENOMIC DNA]</scope>
    <source>
        <strain evidence="2 3">TRM76323</strain>
    </source>
</reference>
<accession>A0ABU3QDY8</accession>
<sequence length="82" mass="8447">MANASLSGFLRFVLHADSFTTSSVGVITLSVVLLTLVSTDTVAGLIAAVVLFTAWVAIGWTGRRHQRRSAGGESQRSGAAAG</sequence>
<feature type="transmembrane region" description="Helical" evidence="1">
    <location>
        <begin position="42"/>
        <end position="60"/>
    </location>
</feature>
<evidence type="ECO:0000313" key="2">
    <source>
        <dbReference type="EMBL" id="MDT9680972.1"/>
    </source>
</evidence>
<keyword evidence="1" id="KW-1133">Transmembrane helix</keyword>
<protein>
    <submittedName>
        <fullName evidence="2">Uncharacterized protein</fullName>
    </submittedName>
</protein>
<dbReference type="RefSeq" id="WP_315875970.1">
    <property type="nucleotide sequence ID" value="NZ_JAWCTQ010000002.1"/>
</dbReference>
<evidence type="ECO:0000256" key="1">
    <source>
        <dbReference type="SAM" id="Phobius"/>
    </source>
</evidence>
<proteinExistence type="predicted"/>
<evidence type="ECO:0000313" key="3">
    <source>
        <dbReference type="Proteomes" id="UP001250181"/>
    </source>
</evidence>